<accession>A0A0D2IB69</accession>
<sequence>MGLPMFQEPDEVAAEQAAAKLDQIAAAGRSSIRRESTVRPGRFAASRRAAIERVREEVEERRRRRREAAEETNSSSHPQSQREPPREDQGLEAEMERMRSVRMRQRSHMSAIERVLARRGNTDSEHRSDMDVAPLSRPRGEPDRGTLDDLASRGVVFDPLESEAEEANPRPLPRPLRESGLRFEMGLIPEPESEPSRRPRFSVTRSRRVASPSGSRRPPWSFSVHPPTLSADPEDEENENGYRATSQSRGLEQPHGDTAISTPPSEGLEAAYPPLRRVNHISPRPLGESRPRVDGLGDRLRSPSPMSDGPVEENWEPLLDTITTGRSSTATSFLSSGSNSRTGSNQSSQATTATTSFGEIGGDDSCDLDLPSGITEEDVREIRARHGRLPRSTSARLGRPDTRNSLVFESSNQSDPSRINERVLELEMLGVILDRMQRREEIPDDLWAAVGLSPDIVRGTPFDLARQYA</sequence>
<feature type="compositionally biased region" description="Basic and acidic residues" evidence="1">
    <location>
        <begin position="49"/>
        <end position="61"/>
    </location>
</feature>
<feature type="compositionally biased region" description="Low complexity" evidence="1">
    <location>
        <begin position="328"/>
        <end position="356"/>
    </location>
</feature>
<gene>
    <name evidence="2" type="ORF">Z520_09782</name>
</gene>
<feature type="compositionally biased region" description="Basic and acidic residues" evidence="1">
    <location>
        <begin position="287"/>
        <end position="301"/>
    </location>
</feature>
<name>A0A0D2IB69_9EURO</name>
<dbReference type="EMBL" id="KN848087">
    <property type="protein sequence ID" value="KIX94396.1"/>
    <property type="molecule type" value="Genomic_DNA"/>
</dbReference>
<dbReference type="GeneID" id="27715528"/>
<feature type="region of interest" description="Disordered" evidence="1">
    <location>
        <begin position="328"/>
        <end position="365"/>
    </location>
</feature>
<feature type="region of interest" description="Disordered" evidence="1">
    <location>
        <begin position="27"/>
        <end position="313"/>
    </location>
</feature>
<feature type="compositionally biased region" description="Polar residues" evidence="1">
    <location>
        <begin position="72"/>
        <end position="82"/>
    </location>
</feature>
<organism evidence="2 3">
    <name type="scientific">Fonsecaea multimorphosa CBS 102226</name>
    <dbReference type="NCBI Taxonomy" id="1442371"/>
    <lineage>
        <taxon>Eukaryota</taxon>
        <taxon>Fungi</taxon>
        <taxon>Dikarya</taxon>
        <taxon>Ascomycota</taxon>
        <taxon>Pezizomycotina</taxon>
        <taxon>Eurotiomycetes</taxon>
        <taxon>Chaetothyriomycetidae</taxon>
        <taxon>Chaetothyriales</taxon>
        <taxon>Herpotrichiellaceae</taxon>
        <taxon>Fonsecaea</taxon>
    </lineage>
</organism>
<keyword evidence="3" id="KW-1185">Reference proteome</keyword>
<proteinExistence type="predicted"/>
<dbReference type="AlphaFoldDB" id="A0A0D2IB69"/>
<reference evidence="2 3" key="1">
    <citation type="submission" date="2015-01" db="EMBL/GenBank/DDBJ databases">
        <title>The Genome Sequence of Fonsecaea multimorphosa CBS 102226.</title>
        <authorList>
            <consortium name="The Broad Institute Genomics Platform"/>
            <person name="Cuomo C."/>
            <person name="de Hoog S."/>
            <person name="Gorbushina A."/>
            <person name="Stielow B."/>
            <person name="Teixiera M."/>
            <person name="Abouelleil A."/>
            <person name="Chapman S.B."/>
            <person name="Priest M."/>
            <person name="Young S.K."/>
            <person name="Wortman J."/>
            <person name="Nusbaum C."/>
            <person name="Birren B."/>
        </authorList>
    </citation>
    <scope>NUCLEOTIDE SEQUENCE [LARGE SCALE GENOMIC DNA]</scope>
    <source>
        <strain evidence="2 3">CBS 102226</strain>
    </source>
</reference>
<evidence type="ECO:0000313" key="3">
    <source>
        <dbReference type="Proteomes" id="UP000053411"/>
    </source>
</evidence>
<dbReference type="OrthoDB" id="3946700at2759"/>
<evidence type="ECO:0000313" key="2">
    <source>
        <dbReference type="EMBL" id="KIX94396.1"/>
    </source>
</evidence>
<dbReference type="Proteomes" id="UP000053411">
    <property type="component" value="Unassembled WGS sequence"/>
</dbReference>
<dbReference type="VEuPathDB" id="FungiDB:Z520_09782"/>
<feature type="compositionally biased region" description="Basic and acidic residues" evidence="1">
    <location>
        <begin position="120"/>
        <end position="130"/>
    </location>
</feature>
<protein>
    <submittedName>
        <fullName evidence="2">Uncharacterized protein</fullName>
    </submittedName>
</protein>
<dbReference type="RefSeq" id="XP_016628519.1">
    <property type="nucleotide sequence ID" value="XM_016780276.1"/>
</dbReference>
<feature type="compositionally biased region" description="Basic and acidic residues" evidence="1">
    <location>
        <begin position="138"/>
        <end position="151"/>
    </location>
</feature>
<feature type="compositionally biased region" description="Basic and acidic residues" evidence="1">
    <location>
        <begin position="83"/>
        <end position="99"/>
    </location>
</feature>
<evidence type="ECO:0000256" key="1">
    <source>
        <dbReference type="SAM" id="MobiDB-lite"/>
    </source>
</evidence>